<dbReference type="PANTHER" id="PTHR48016">
    <property type="entry name" value="MAP KINASE KINASE KINASE SSK2-RELATED-RELATED"/>
    <property type="match status" value="1"/>
</dbReference>
<evidence type="ECO:0000256" key="4">
    <source>
        <dbReference type="ARBA" id="ARBA00022741"/>
    </source>
</evidence>
<keyword evidence="14" id="KW-1185">Reference proteome</keyword>
<feature type="compositionally biased region" description="Basic and acidic residues" evidence="11">
    <location>
        <begin position="134"/>
        <end position="145"/>
    </location>
</feature>
<feature type="compositionally biased region" description="Polar residues" evidence="11">
    <location>
        <begin position="23"/>
        <end position="32"/>
    </location>
</feature>
<keyword evidence="5" id="KW-0418">Kinase</keyword>
<dbReference type="PROSITE" id="PS50011">
    <property type="entry name" value="PROTEIN_KINASE_DOM"/>
    <property type="match status" value="1"/>
</dbReference>
<evidence type="ECO:0000256" key="10">
    <source>
        <dbReference type="SAM" id="Coils"/>
    </source>
</evidence>
<gene>
    <name evidence="13" type="ORF">CYMTET_26241</name>
</gene>
<evidence type="ECO:0000256" key="1">
    <source>
        <dbReference type="ARBA" id="ARBA00006529"/>
    </source>
</evidence>
<feature type="binding site" evidence="9">
    <location>
        <position position="212"/>
    </location>
    <ligand>
        <name>ATP</name>
        <dbReference type="ChEBI" id="CHEBI:30616"/>
    </ligand>
</feature>
<comment type="catalytic activity">
    <reaction evidence="8">
        <text>L-seryl-[protein] + ATP = O-phospho-L-seryl-[protein] + ADP + H(+)</text>
        <dbReference type="Rhea" id="RHEA:17989"/>
        <dbReference type="Rhea" id="RHEA-COMP:9863"/>
        <dbReference type="Rhea" id="RHEA-COMP:11604"/>
        <dbReference type="ChEBI" id="CHEBI:15378"/>
        <dbReference type="ChEBI" id="CHEBI:29999"/>
        <dbReference type="ChEBI" id="CHEBI:30616"/>
        <dbReference type="ChEBI" id="CHEBI:83421"/>
        <dbReference type="ChEBI" id="CHEBI:456216"/>
        <dbReference type="EC" id="2.7.11.25"/>
    </reaction>
</comment>
<dbReference type="GO" id="GO:0004709">
    <property type="term" value="F:MAP kinase kinase kinase activity"/>
    <property type="evidence" value="ECO:0007669"/>
    <property type="project" value="UniProtKB-EC"/>
</dbReference>
<proteinExistence type="inferred from homology"/>
<dbReference type="InterPro" id="IPR000719">
    <property type="entry name" value="Prot_kinase_dom"/>
</dbReference>
<protein>
    <recommendedName>
        <fullName evidence="2">mitogen-activated protein kinase kinase kinase</fullName>
        <ecNumber evidence="2">2.7.11.25</ecNumber>
    </recommendedName>
</protein>
<dbReference type="SUPFAM" id="SSF56112">
    <property type="entry name" value="Protein kinase-like (PK-like)"/>
    <property type="match status" value="1"/>
</dbReference>
<keyword evidence="3" id="KW-0808">Transferase</keyword>
<feature type="compositionally biased region" description="Basic and acidic residues" evidence="11">
    <location>
        <begin position="81"/>
        <end position="105"/>
    </location>
</feature>
<evidence type="ECO:0000256" key="2">
    <source>
        <dbReference type="ARBA" id="ARBA00012406"/>
    </source>
</evidence>
<dbReference type="Gene3D" id="1.10.510.10">
    <property type="entry name" value="Transferase(Phosphotransferase) domain 1"/>
    <property type="match status" value="1"/>
</dbReference>
<comment type="caution">
    <text evidence="13">The sequence shown here is derived from an EMBL/GenBank/DDBJ whole genome shotgun (WGS) entry which is preliminary data.</text>
</comment>
<dbReference type="Proteomes" id="UP001190700">
    <property type="component" value="Unassembled WGS sequence"/>
</dbReference>
<dbReference type="PANTHER" id="PTHR48016:SF56">
    <property type="entry name" value="MAPKK KINASE"/>
    <property type="match status" value="1"/>
</dbReference>
<sequence length="491" mass="53202">MGSGLGRLCKRRQKDEVVRTKKSYFSSSTRTKQAFEGNDNIERQSGNAVSGVGGSQKKIVLSIENEGHANGMESAGLLEGGLERSEQRRPERAALAESDKPHAEESAGGDAEANAVSGTLRRKHAPNAGNGQDLDDKATGHKPENETVLQTAQGRQEKPYQSRPSRNFDFASDGPSMPQKDRWTKGDNIGSGSFGCVYLGLNSETGELLAVKEVNMQSDAAKMAESVEQLEQEVELLAALQHPNIVRYVGTLREKKALFIFLEYVPGGSIASLLARFGSFDESVVRLYTKQILEGLHYLHDQRTVHRDVKGGNILVEKSGKVKLADFGMAKQMMENISVTRSFKGSAFWMAPEVIRQRGHGLAADVWSLGCTVLEMATGKPPWSQCSTQVQAIFKIASSSELPAIPEGLSPEATEFILLCLQAKPPCPAPGTSPLGPPFPPLAALGPLCAASPWTDSLRVAHPWTDSLRVAHPWTDSLRVAHPWTGSFGTM</sequence>
<dbReference type="PROSITE" id="PS00107">
    <property type="entry name" value="PROTEIN_KINASE_ATP"/>
    <property type="match status" value="1"/>
</dbReference>
<keyword evidence="10" id="KW-0175">Coiled coil</keyword>
<feature type="region of interest" description="Disordered" evidence="11">
    <location>
        <begin position="1"/>
        <end position="186"/>
    </location>
</feature>
<evidence type="ECO:0000256" key="5">
    <source>
        <dbReference type="ARBA" id="ARBA00022777"/>
    </source>
</evidence>
<evidence type="ECO:0000259" key="12">
    <source>
        <dbReference type="PROSITE" id="PS50011"/>
    </source>
</evidence>
<dbReference type="InterPro" id="IPR017441">
    <property type="entry name" value="Protein_kinase_ATP_BS"/>
</dbReference>
<dbReference type="InterPro" id="IPR011009">
    <property type="entry name" value="Kinase-like_dom_sf"/>
</dbReference>
<dbReference type="AlphaFoldDB" id="A0AAE0FSP5"/>
<comment type="catalytic activity">
    <reaction evidence="7">
        <text>L-threonyl-[protein] + ATP = O-phospho-L-threonyl-[protein] + ADP + H(+)</text>
        <dbReference type="Rhea" id="RHEA:46608"/>
        <dbReference type="Rhea" id="RHEA-COMP:11060"/>
        <dbReference type="Rhea" id="RHEA-COMP:11605"/>
        <dbReference type="ChEBI" id="CHEBI:15378"/>
        <dbReference type="ChEBI" id="CHEBI:30013"/>
        <dbReference type="ChEBI" id="CHEBI:30616"/>
        <dbReference type="ChEBI" id="CHEBI:61977"/>
        <dbReference type="ChEBI" id="CHEBI:456216"/>
        <dbReference type="EC" id="2.7.11.25"/>
    </reaction>
</comment>
<dbReference type="Pfam" id="PF00069">
    <property type="entry name" value="Pkinase"/>
    <property type="match status" value="1"/>
</dbReference>
<evidence type="ECO:0000256" key="11">
    <source>
        <dbReference type="SAM" id="MobiDB-lite"/>
    </source>
</evidence>
<name>A0AAE0FSP5_9CHLO</name>
<evidence type="ECO:0000256" key="6">
    <source>
        <dbReference type="ARBA" id="ARBA00022840"/>
    </source>
</evidence>
<organism evidence="13 14">
    <name type="scientific">Cymbomonas tetramitiformis</name>
    <dbReference type="NCBI Taxonomy" id="36881"/>
    <lineage>
        <taxon>Eukaryota</taxon>
        <taxon>Viridiplantae</taxon>
        <taxon>Chlorophyta</taxon>
        <taxon>Pyramimonadophyceae</taxon>
        <taxon>Pyramimonadales</taxon>
        <taxon>Pyramimonadaceae</taxon>
        <taxon>Cymbomonas</taxon>
    </lineage>
</organism>
<evidence type="ECO:0000256" key="9">
    <source>
        <dbReference type="PROSITE-ProRule" id="PRU10141"/>
    </source>
</evidence>
<evidence type="ECO:0000313" key="14">
    <source>
        <dbReference type="Proteomes" id="UP001190700"/>
    </source>
</evidence>
<accession>A0AAE0FSP5</accession>
<keyword evidence="6 9" id="KW-0067">ATP-binding</keyword>
<feature type="coiled-coil region" evidence="10">
    <location>
        <begin position="213"/>
        <end position="240"/>
    </location>
</feature>
<evidence type="ECO:0000256" key="3">
    <source>
        <dbReference type="ARBA" id="ARBA00022679"/>
    </source>
</evidence>
<dbReference type="FunFam" id="3.30.200.20:FF:000387">
    <property type="entry name" value="Serine/threonine-protein kinase STE11"/>
    <property type="match status" value="1"/>
</dbReference>
<keyword evidence="4 9" id="KW-0547">Nucleotide-binding</keyword>
<dbReference type="InterPro" id="IPR050538">
    <property type="entry name" value="MAP_kinase_kinase_kinase"/>
</dbReference>
<reference evidence="13 14" key="1">
    <citation type="journal article" date="2015" name="Genome Biol. Evol.">
        <title>Comparative Genomics of a Bacterivorous Green Alga Reveals Evolutionary Causalities and Consequences of Phago-Mixotrophic Mode of Nutrition.</title>
        <authorList>
            <person name="Burns J.A."/>
            <person name="Paasch A."/>
            <person name="Narechania A."/>
            <person name="Kim E."/>
        </authorList>
    </citation>
    <scope>NUCLEOTIDE SEQUENCE [LARGE SCALE GENOMIC DNA]</scope>
    <source>
        <strain evidence="13 14">PLY_AMNH</strain>
    </source>
</reference>
<dbReference type="EC" id="2.7.11.25" evidence="2"/>
<comment type="similarity">
    <text evidence="1">Belongs to the protein kinase superfamily. STE Ser/Thr protein kinase family. MAP kinase kinase kinase subfamily.</text>
</comment>
<dbReference type="EMBL" id="LGRX02014183">
    <property type="protein sequence ID" value="KAK3265048.1"/>
    <property type="molecule type" value="Genomic_DNA"/>
</dbReference>
<feature type="domain" description="Protein kinase" evidence="12">
    <location>
        <begin position="183"/>
        <end position="440"/>
    </location>
</feature>
<evidence type="ECO:0000313" key="13">
    <source>
        <dbReference type="EMBL" id="KAK3265048.1"/>
    </source>
</evidence>
<dbReference type="GO" id="GO:0005524">
    <property type="term" value="F:ATP binding"/>
    <property type="evidence" value="ECO:0007669"/>
    <property type="project" value="UniProtKB-UniRule"/>
</dbReference>
<dbReference type="SMART" id="SM00220">
    <property type="entry name" value="S_TKc"/>
    <property type="match status" value="1"/>
</dbReference>
<evidence type="ECO:0000256" key="7">
    <source>
        <dbReference type="ARBA" id="ARBA00047559"/>
    </source>
</evidence>
<evidence type="ECO:0000256" key="8">
    <source>
        <dbReference type="ARBA" id="ARBA00048329"/>
    </source>
</evidence>